<reference evidence="3 4" key="1">
    <citation type="submission" date="2018-05" db="EMBL/GenBank/DDBJ databases">
        <title>Complete genome sequence of Massilia oculi sp. nov. CCUG 43427T (=DSM 26321T), the type strain of M. oculi, and comparison with genome sequences of other Massilia strains.</title>
        <authorList>
            <person name="Zhu B."/>
        </authorList>
    </citation>
    <scope>NUCLEOTIDE SEQUENCE [LARGE SCALE GENOMIC DNA]</scope>
    <source>
        <strain evidence="3 4">CCUG 43427</strain>
    </source>
</reference>
<dbReference type="InterPro" id="IPR001789">
    <property type="entry name" value="Sig_transdc_resp-reg_receiver"/>
</dbReference>
<dbReference type="EMBL" id="CP029343">
    <property type="protein sequence ID" value="AWL07757.1"/>
    <property type="molecule type" value="Genomic_DNA"/>
</dbReference>
<dbReference type="KEGG" id="mtim:DIR46_14725"/>
<comment type="caution">
    <text evidence="1">Lacks conserved residue(s) required for the propagation of feature annotation.</text>
</comment>
<dbReference type="InterPro" id="IPR011006">
    <property type="entry name" value="CheY-like_superfamily"/>
</dbReference>
<dbReference type="GO" id="GO:0000160">
    <property type="term" value="P:phosphorelay signal transduction system"/>
    <property type="evidence" value="ECO:0007669"/>
    <property type="project" value="InterPro"/>
</dbReference>
<feature type="domain" description="Response regulatory" evidence="2">
    <location>
        <begin position="1"/>
        <end position="62"/>
    </location>
</feature>
<gene>
    <name evidence="3" type="ORF">DIR46_14725</name>
</gene>
<sequence length="65" mass="6917">MDGRELARHIRAVPGERTPLLIALSGYGSNADRRAALGAGFDRYLVKPANIQQLDALRAGAQSLG</sequence>
<keyword evidence="4" id="KW-1185">Reference proteome</keyword>
<proteinExistence type="predicted"/>
<name>A0A2S2DQY3_9BURK</name>
<evidence type="ECO:0000256" key="1">
    <source>
        <dbReference type="PROSITE-ProRule" id="PRU00169"/>
    </source>
</evidence>
<protein>
    <recommendedName>
        <fullName evidence="2">Response regulatory domain-containing protein</fullName>
    </recommendedName>
</protein>
<organism evidence="3 4">
    <name type="scientific">Massilia oculi</name>
    <dbReference type="NCBI Taxonomy" id="945844"/>
    <lineage>
        <taxon>Bacteria</taxon>
        <taxon>Pseudomonadati</taxon>
        <taxon>Pseudomonadota</taxon>
        <taxon>Betaproteobacteria</taxon>
        <taxon>Burkholderiales</taxon>
        <taxon>Oxalobacteraceae</taxon>
        <taxon>Telluria group</taxon>
        <taxon>Massilia</taxon>
    </lineage>
</organism>
<evidence type="ECO:0000313" key="3">
    <source>
        <dbReference type="EMBL" id="AWL07757.1"/>
    </source>
</evidence>
<accession>A0A2S2DQY3</accession>
<evidence type="ECO:0000259" key="2">
    <source>
        <dbReference type="PROSITE" id="PS50110"/>
    </source>
</evidence>
<dbReference type="PROSITE" id="PS50110">
    <property type="entry name" value="RESPONSE_REGULATORY"/>
    <property type="match status" value="1"/>
</dbReference>
<evidence type="ECO:0000313" key="4">
    <source>
        <dbReference type="Proteomes" id="UP000245820"/>
    </source>
</evidence>
<dbReference type="SUPFAM" id="SSF52172">
    <property type="entry name" value="CheY-like"/>
    <property type="match status" value="1"/>
</dbReference>
<dbReference type="Proteomes" id="UP000245820">
    <property type="component" value="Chromosome"/>
</dbReference>
<dbReference type="OrthoDB" id="5421695at2"/>
<dbReference type="Gene3D" id="3.40.50.2300">
    <property type="match status" value="1"/>
</dbReference>
<dbReference type="AlphaFoldDB" id="A0A2S2DQY3"/>